<dbReference type="EMBL" id="BKCJ011018024">
    <property type="protein sequence ID" value="GFC67989.1"/>
    <property type="molecule type" value="Genomic_DNA"/>
</dbReference>
<dbReference type="AlphaFoldDB" id="A0A699QKT4"/>
<reference evidence="1" key="1">
    <citation type="journal article" date="2019" name="Sci. Rep.">
        <title>Draft genome of Tanacetum cinerariifolium, the natural source of mosquito coil.</title>
        <authorList>
            <person name="Yamashiro T."/>
            <person name="Shiraishi A."/>
            <person name="Satake H."/>
            <person name="Nakayama K."/>
        </authorList>
    </citation>
    <scope>NUCLEOTIDE SEQUENCE</scope>
</reference>
<proteinExistence type="predicted"/>
<protein>
    <submittedName>
        <fullName evidence="1">E3 ubiquitin-protein ligase UPL2-like</fullName>
    </submittedName>
</protein>
<name>A0A699QKT4_TANCI</name>
<comment type="caution">
    <text evidence="1">The sequence shown here is derived from an EMBL/GenBank/DDBJ whole genome shotgun (WGS) entry which is preliminary data.</text>
</comment>
<accession>A0A699QKT4</accession>
<feature type="non-terminal residue" evidence="1">
    <location>
        <position position="77"/>
    </location>
</feature>
<evidence type="ECO:0000313" key="1">
    <source>
        <dbReference type="EMBL" id="GFC67989.1"/>
    </source>
</evidence>
<organism evidence="1">
    <name type="scientific">Tanacetum cinerariifolium</name>
    <name type="common">Dalmatian daisy</name>
    <name type="synonym">Chrysanthemum cinerariifolium</name>
    <dbReference type="NCBI Taxonomy" id="118510"/>
    <lineage>
        <taxon>Eukaryota</taxon>
        <taxon>Viridiplantae</taxon>
        <taxon>Streptophyta</taxon>
        <taxon>Embryophyta</taxon>
        <taxon>Tracheophyta</taxon>
        <taxon>Spermatophyta</taxon>
        <taxon>Magnoliopsida</taxon>
        <taxon>eudicotyledons</taxon>
        <taxon>Gunneridae</taxon>
        <taxon>Pentapetalae</taxon>
        <taxon>asterids</taxon>
        <taxon>campanulids</taxon>
        <taxon>Asterales</taxon>
        <taxon>Asteraceae</taxon>
        <taxon>Asteroideae</taxon>
        <taxon>Anthemideae</taxon>
        <taxon>Anthemidinae</taxon>
        <taxon>Tanacetum</taxon>
    </lineage>
</organism>
<sequence>MGQESFESLAKLVFNLKLLKEILLMYGPSVHVLVRKDVEFNSSHGGGSFHHILGSFLPHSRNSKREKGHSDWRHELA</sequence>
<gene>
    <name evidence="1" type="ORF">Tci_839959</name>
</gene>